<dbReference type="AlphaFoldDB" id="A0A6A4HMW4"/>
<evidence type="ECO:0000313" key="2">
    <source>
        <dbReference type="Proteomes" id="UP000799118"/>
    </source>
</evidence>
<name>A0A6A4HMW4_9AGAR</name>
<reference evidence="1" key="1">
    <citation type="journal article" date="2019" name="Environ. Microbiol.">
        <title>Fungal ecological strategies reflected in gene transcription - a case study of two litter decomposers.</title>
        <authorList>
            <person name="Barbi F."/>
            <person name="Kohler A."/>
            <person name="Barry K."/>
            <person name="Baskaran P."/>
            <person name="Daum C."/>
            <person name="Fauchery L."/>
            <person name="Ihrmark K."/>
            <person name="Kuo A."/>
            <person name="LaButti K."/>
            <person name="Lipzen A."/>
            <person name="Morin E."/>
            <person name="Grigoriev I.V."/>
            <person name="Henrissat B."/>
            <person name="Lindahl B."/>
            <person name="Martin F."/>
        </authorList>
    </citation>
    <scope>NUCLEOTIDE SEQUENCE</scope>
    <source>
        <strain evidence="1">JB14</strain>
    </source>
</reference>
<accession>A0A6A4HMW4</accession>
<sequence length="223" mass="25485">MSFLKVMSALEVPLQSFYFCVYDPINDIYYKAEGRHFWKEFSPTDPGFDPNMLLSHFMKTRTDLPKENFVKALVIPVEDLPNTVFQYSPGYEEFSGLIMLQHVMNKGGVCLVYENHYNAFHQSVESANSAPDFIHETLSRHQVDASYLDIVYKMDSIPAFIQAKIEQMEGPRDWTDWEQDGLENRTKSDFSIGSMDYTEFVVLQPPSSGASTTVPPSPNFFSG</sequence>
<evidence type="ECO:0000313" key="1">
    <source>
        <dbReference type="EMBL" id="KAE9399416.1"/>
    </source>
</evidence>
<keyword evidence="2" id="KW-1185">Reference proteome</keyword>
<organism evidence="1 2">
    <name type="scientific">Gymnopus androsaceus JB14</name>
    <dbReference type="NCBI Taxonomy" id="1447944"/>
    <lineage>
        <taxon>Eukaryota</taxon>
        <taxon>Fungi</taxon>
        <taxon>Dikarya</taxon>
        <taxon>Basidiomycota</taxon>
        <taxon>Agaricomycotina</taxon>
        <taxon>Agaricomycetes</taxon>
        <taxon>Agaricomycetidae</taxon>
        <taxon>Agaricales</taxon>
        <taxon>Marasmiineae</taxon>
        <taxon>Omphalotaceae</taxon>
        <taxon>Gymnopus</taxon>
    </lineage>
</organism>
<protein>
    <submittedName>
        <fullName evidence="1">Uncharacterized protein</fullName>
    </submittedName>
</protein>
<proteinExistence type="predicted"/>
<dbReference type="EMBL" id="ML769470">
    <property type="protein sequence ID" value="KAE9399416.1"/>
    <property type="molecule type" value="Genomic_DNA"/>
</dbReference>
<gene>
    <name evidence="1" type="ORF">BT96DRAFT_994032</name>
</gene>
<dbReference type="Proteomes" id="UP000799118">
    <property type="component" value="Unassembled WGS sequence"/>
</dbReference>